<dbReference type="CDD" id="cd04187">
    <property type="entry name" value="DPM1_like_bac"/>
    <property type="match status" value="1"/>
</dbReference>
<dbReference type="Gene3D" id="3.90.550.10">
    <property type="entry name" value="Spore Coat Polysaccharide Biosynthesis Protein SpsA, Chain A"/>
    <property type="match status" value="1"/>
</dbReference>
<evidence type="ECO:0000313" key="11">
    <source>
        <dbReference type="Proteomes" id="UP001201449"/>
    </source>
</evidence>
<dbReference type="PANTHER" id="PTHR48090">
    <property type="entry name" value="UNDECAPRENYL-PHOSPHATE 4-DEOXY-4-FORMAMIDO-L-ARABINOSE TRANSFERASE-RELATED"/>
    <property type="match status" value="1"/>
</dbReference>
<keyword evidence="6 8" id="KW-1133">Transmembrane helix</keyword>
<comment type="caution">
    <text evidence="10">The sequence shown here is derived from an EMBL/GenBank/DDBJ whole genome shotgun (WGS) entry which is preliminary data.</text>
</comment>
<feature type="domain" description="Glycosyltransferase 2-like" evidence="9">
    <location>
        <begin position="5"/>
        <end position="167"/>
    </location>
</feature>
<evidence type="ECO:0000256" key="4">
    <source>
        <dbReference type="ARBA" id="ARBA00022692"/>
    </source>
</evidence>
<dbReference type="EMBL" id="JAKEVZ010000003">
    <property type="protein sequence ID" value="MCF1750628.1"/>
    <property type="molecule type" value="Genomic_DNA"/>
</dbReference>
<evidence type="ECO:0000259" key="9">
    <source>
        <dbReference type="Pfam" id="PF00535"/>
    </source>
</evidence>
<keyword evidence="7 8" id="KW-0472">Membrane</keyword>
<sequence>MIQISVVIPVYNEEESLAELHNWIVRVMEGHAFSYEIILVDDGSNDGSWRQIEKLADLNPYVKGVRFGRNYGKSAALDMGFSKAEGDVVITMDSDLQDSPDEIPELYDMIVKEGWEVVSGWKKKRHDPISKTLPSKFFNGITRMISGIKLHDFNCGLKAYDKKVVKNIHLYGEMHRYIPLIAKWSGFTRITEKVVEHRPRKYGKTKFGLERFLYGFLDLISVSFVNRYKKRPMHFFGTLGTLSFLSGFVITVWLISEKIYGLSRGLKVRDITAQPLFFLALVALIVGVQLFLTGFLAEMMISNTSRKLDYNIDKELNFRG</sequence>
<evidence type="ECO:0000256" key="3">
    <source>
        <dbReference type="ARBA" id="ARBA00022679"/>
    </source>
</evidence>
<feature type="transmembrane region" description="Helical" evidence="8">
    <location>
        <begin position="235"/>
        <end position="256"/>
    </location>
</feature>
<feature type="transmembrane region" description="Helical" evidence="8">
    <location>
        <begin position="276"/>
        <end position="297"/>
    </location>
</feature>
<keyword evidence="3" id="KW-0808">Transferase</keyword>
<keyword evidence="11" id="KW-1185">Reference proteome</keyword>
<protein>
    <submittedName>
        <fullName evidence="10">Glycosyltransferase family 2 protein</fullName>
    </submittedName>
</protein>
<dbReference type="Proteomes" id="UP001201449">
    <property type="component" value="Unassembled WGS sequence"/>
</dbReference>
<gene>
    <name evidence="10" type="ORF">L0U89_06055</name>
</gene>
<keyword evidence="4 8" id="KW-0812">Transmembrane</keyword>
<evidence type="ECO:0000256" key="5">
    <source>
        <dbReference type="ARBA" id="ARBA00022985"/>
    </source>
</evidence>
<dbReference type="InterPro" id="IPR029044">
    <property type="entry name" value="Nucleotide-diphossugar_trans"/>
</dbReference>
<proteinExistence type="predicted"/>
<keyword evidence="5" id="KW-0448">Lipopolysaccharide biosynthesis</keyword>
<evidence type="ECO:0000256" key="2">
    <source>
        <dbReference type="ARBA" id="ARBA00022676"/>
    </source>
</evidence>
<dbReference type="InterPro" id="IPR050256">
    <property type="entry name" value="Glycosyltransferase_2"/>
</dbReference>
<evidence type="ECO:0000313" key="10">
    <source>
        <dbReference type="EMBL" id="MCF1750628.1"/>
    </source>
</evidence>
<dbReference type="SUPFAM" id="SSF53448">
    <property type="entry name" value="Nucleotide-diphospho-sugar transferases"/>
    <property type="match status" value="1"/>
</dbReference>
<name>A0ABS9BRC2_9BACT</name>
<keyword evidence="2" id="KW-0328">Glycosyltransferase</keyword>
<evidence type="ECO:0000256" key="6">
    <source>
        <dbReference type="ARBA" id="ARBA00022989"/>
    </source>
</evidence>
<reference evidence="10 11" key="1">
    <citation type="submission" date="2022-01" db="EMBL/GenBank/DDBJ databases">
        <title>Mariniradius saccharolyticus sp. nov., isolated from sediment of a river.</title>
        <authorList>
            <person name="Liu H."/>
        </authorList>
    </citation>
    <scope>NUCLEOTIDE SEQUENCE [LARGE SCALE GENOMIC DNA]</scope>
    <source>
        <strain evidence="10 11">RY-2</strain>
    </source>
</reference>
<dbReference type="InterPro" id="IPR001173">
    <property type="entry name" value="Glyco_trans_2-like"/>
</dbReference>
<keyword evidence="1" id="KW-1003">Cell membrane</keyword>
<evidence type="ECO:0000256" key="1">
    <source>
        <dbReference type="ARBA" id="ARBA00022475"/>
    </source>
</evidence>
<evidence type="ECO:0000256" key="7">
    <source>
        <dbReference type="ARBA" id="ARBA00023136"/>
    </source>
</evidence>
<dbReference type="Pfam" id="PF00535">
    <property type="entry name" value="Glycos_transf_2"/>
    <property type="match status" value="1"/>
</dbReference>
<accession>A0ABS9BRC2</accession>
<dbReference type="RefSeq" id="WP_234860710.1">
    <property type="nucleotide sequence ID" value="NZ_JAKEVZ010000003.1"/>
</dbReference>
<dbReference type="PANTHER" id="PTHR48090:SF3">
    <property type="entry name" value="UNDECAPRENYL-PHOSPHATE 4-DEOXY-4-FORMAMIDO-L-ARABINOSE TRANSFERASE"/>
    <property type="match status" value="1"/>
</dbReference>
<organism evidence="10 11">
    <name type="scientific">Mariniradius sediminis</name>
    <dbReference type="NCBI Taxonomy" id="2909237"/>
    <lineage>
        <taxon>Bacteria</taxon>
        <taxon>Pseudomonadati</taxon>
        <taxon>Bacteroidota</taxon>
        <taxon>Cytophagia</taxon>
        <taxon>Cytophagales</taxon>
        <taxon>Cyclobacteriaceae</taxon>
        <taxon>Mariniradius</taxon>
    </lineage>
</organism>
<evidence type="ECO:0000256" key="8">
    <source>
        <dbReference type="SAM" id="Phobius"/>
    </source>
</evidence>